<proteinExistence type="predicted"/>
<evidence type="ECO:0000256" key="1">
    <source>
        <dbReference type="SAM" id="SignalP"/>
    </source>
</evidence>
<dbReference type="RefSeq" id="WP_107746694.1">
    <property type="nucleotide sequence ID" value="NZ_CP015453.1"/>
</dbReference>
<feature type="signal peptide" evidence="1">
    <location>
        <begin position="1"/>
        <end position="30"/>
    </location>
</feature>
<dbReference type="EMBL" id="CP015453">
    <property type="protein sequence ID" value="AWH96581.1"/>
    <property type="molecule type" value="Genomic_DNA"/>
</dbReference>
<evidence type="ECO:0000313" key="2">
    <source>
        <dbReference type="EMBL" id="AWH96581.1"/>
    </source>
</evidence>
<name>A0AAD0NP20_9ACTN</name>
<evidence type="ECO:0000313" key="3">
    <source>
        <dbReference type="Proteomes" id="UP000244903"/>
    </source>
</evidence>
<evidence type="ECO:0008006" key="4">
    <source>
        <dbReference type="Google" id="ProtNLM"/>
    </source>
</evidence>
<feature type="chain" id="PRO_5042091482" description="MspA protein" evidence="1">
    <location>
        <begin position="31"/>
        <end position="239"/>
    </location>
</feature>
<protein>
    <recommendedName>
        <fullName evidence="4">MspA protein</fullName>
    </recommendedName>
</protein>
<reference evidence="2 3" key="1">
    <citation type="submission" date="2016-04" db="EMBL/GenBank/DDBJ databases">
        <title>Complete genome sequence of the haloalkaliphilic hydrocarbon-degrading bacterium Dietzia psychralcaliphila ILA-1T, isolated from a drain of a fish product-processing plant.</title>
        <authorList>
            <person name="Zhao J."/>
            <person name="Hu B."/>
            <person name="Geng S."/>
            <person name="Nie Y."/>
            <person name="Tang Y."/>
        </authorList>
    </citation>
    <scope>NUCLEOTIDE SEQUENCE [LARGE SCALE GENOMIC DNA]</scope>
    <source>
        <strain evidence="2 3">ILA-1</strain>
    </source>
</reference>
<dbReference type="KEGG" id="dpc:A6048_15025"/>
<dbReference type="Proteomes" id="UP000244903">
    <property type="component" value="Chromosome"/>
</dbReference>
<dbReference type="AlphaFoldDB" id="A0AAD0NP20"/>
<keyword evidence="1" id="KW-0732">Signal</keyword>
<organism evidence="2 3">
    <name type="scientific">Dietzia psychralcaliphila</name>
    <dbReference type="NCBI Taxonomy" id="139021"/>
    <lineage>
        <taxon>Bacteria</taxon>
        <taxon>Bacillati</taxon>
        <taxon>Actinomycetota</taxon>
        <taxon>Actinomycetes</taxon>
        <taxon>Mycobacteriales</taxon>
        <taxon>Dietziaceae</taxon>
        <taxon>Dietzia</taxon>
    </lineage>
</organism>
<keyword evidence="3" id="KW-1185">Reference proteome</keyword>
<gene>
    <name evidence="2" type="ORF">A6048_15025</name>
</gene>
<sequence length="239" mass="24764">MPTRHTSVRRATAVTLTALAAIAAGGVASAQIPGENRATQVFPVDDRRIQLAVQGPDTATGSVSGSIQNNTDSNLTCTGVDGSPAGTVTRDTIVAQSVDFYAQFPYSPLQPFTLGVQGPGFDDQVFDLGSAVGSAPASLAQMLWPDLAAMSPIAQSYDAARLAGQAVSMGTSLSVPARTSQPFTVQLPRPSVGGWQDFSTGVFVTCVLDGQRYVFHGYENGRPAVIPDPSGDTGRFPGS</sequence>
<accession>A0AAD0NP20</accession>